<organism evidence="3 4">
    <name type="scientific">Thalictrum thalictroides</name>
    <name type="common">Rue-anemone</name>
    <name type="synonym">Anemone thalictroides</name>
    <dbReference type="NCBI Taxonomy" id="46969"/>
    <lineage>
        <taxon>Eukaryota</taxon>
        <taxon>Viridiplantae</taxon>
        <taxon>Streptophyta</taxon>
        <taxon>Embryophyta</taxon>
        <taxon>Tracheophyta</taxon>
        <taxon>Spermatophyta</taxon>
        <taxon>Magnoliopsida</taxon>
        <taxon>Ranunculales</taxon>
        <taxon>Ranunculaceae</taxon>
        <taxon>Thalictroideae</taxon>
        <taxon>Thalictrum</taxon>
    </lineage>
</organism>
<dbReference type="SMART" id="SM00108">
    <property type="entry name" value="B_lectin"/>
    <property type="match status" value="1"/>
</dbReference>
<dbReference type="InterPro" id="IPR001480">
    <property type="entry name" value="Bulb-type_lectin_dom"/>
</dbReference>
<dbReference type="PROSITE" id="PS50927">
    <property type="entry name" value="BULB_LECTIN"/>
    <property type="match status" value="1"/>
</dbReference>
<dbReference type="PANTHER" id="PTHR32444:SF247">
    <property type="entry name" value="OS01G0958200 PROTEIN"/>
    <property type="match status" value="1"/>
</dbReference>
<evidence type="ECO:0000259" key="2">
    <source>
        <dbReference type="PROSITE" id="PS50927"/>
    </source>
</evidence>
<comment type="caution">
    <text evidence="3">The sequence shown here is derived from an EMBL/GenBank/DDBJ whole genome shotgun (WGS) entry which is preliminary data.</text>
</comment>
<dbReference type="InterPro" id="IPR036426">
    <property type="entry name" value="Bulb-type_lectin_dom_sf"/>
</dbReference>
<dbReference type="CDD" id="cd00028">
    <property type="entry name" value="B_lectin"/>
    <property type="match status" value="1"/>
</dbReference>
<dbReference type="Gene3D" id="2.90.10.10">
    <property type="entry name" value="Bulb-type lectin domain"/>
    <property type="match status" value="1"/>
</dbReference>
<dbReference type="GO" id="GO:0016301">
    <property type="term" value="F:kinase activity"/>
    <property type="evidence" value="ECO:0007669"/>
    <property type="project" value="UniProtKB-KW"/>
</dbReference>
<keyword evidence="1" id="KW-0732">Signal</keyword>
<keyword evidence="3" id="KW-0808">Transferase</keyword>
<dbReference type="SUPFAM" id="SSF51110">
    <property type="entry name" value="alpha-D-mannose-specific plant lectins"/>
    <property type="match status" value="1"/>
</dbReference>
<evidence type="ECO:0000313" key="4">
    <source>
        <dbReference type="Proteomes" id="UP000554482"/>
    </source>
</evidence>
<feature type="domain" description="Bulb-type lectin" evidence="2">
    <location>
        <begin position="22"/>
        <end position="141"/>
    </location>
</feature>
<keyword evidence="3" id="KW-0418">Kinase</keyword>
<evidence type="ECO:0000256" key="1">
    <source>
        <dbReference type="SAM" id="SignalP"/>
    </source>
</evidence>
<dbReference type="AlphaFoldDB" id="A0A7J6WII4"/>
<keyword evidence="4" id="KW-1185">Reference proteome</keyword>
<keyword evidence="3" id="KW-0675">Receptor</keyword>
<evidence type="ECO:0000313" key="3">
    <source>
        <dbReference type="EMBL" id="KAF5196793.1"/>
    </source>
</evidence>
<dbReference type="Proteomes" id="UP000554482">
    <property type="component" value="Unassembled WGS sequence"/>
</dbReference>
<keyword evidence="3" id="KW-0430">Lectin</keyword>
<dbReference type="Pfam" id="PF01453">
    <property type="entry name" value="B_lectin"/>
    <property type="match status" value="1"/>
</dbReference>
<dbReference type="OrthoDB" id="643280at2759"/>
<accession>A0A7J6WII4</accession>
<sequence>MPKFSLTLLWALYLLVVVVESSLEESQGIVLIAGNSTILSQNNSFELGFFSSNGGFDWYLGMWYAALPIRTYVWVANREKSVKNLTSAKVRLTGQLQIIDSNGNRIWQTENTERATQMKFLDTGNLVLLSEKKETVWESFHFPTDTWLPAKGV</sequence>
<dbReference type="GO" id="GO:0030246">
    <property type="term" value="F:carbohydrate binding"/>
    <property type="evidence" value="ECO:0007669"/>
    <property type="project" value="UniProtKB-KW"/>
</dbReference>
<feature type="signal peptide" evidence="1">
    <location>
        <begin position="1"/>
        <end position="21"/>
    </location>
</feature>
<gene>
    <name evidence="3" type="ORF">FRX31_013621</name>
</gene>
<dbReference type="EMBL" id="JABWDY010015515">
    <property type="protein sequence ID" value="KAF5196793.1"/>
    <property type="molecule type" value="Genomic_DNA"/>
</dbReference>
<name>A0A7J6WII4_THATH</name>
<protein>
    <submittedName>
        <fullName evidence="3">G-type lectin S-receptor-like serine/threonine-protein kinase SD2-2</fullName>
    </submittedName>
</protein>
<feature type="chain" id="PRO_5029804234" evidence="1">
    <location>
        <begin position="22"/>
        <end position="153"/>
    </location>
</feature>
<proteinExistence type="predicted"/>
<reference evidence="3 4" key="1">
    <citation type="submission" date="2020-06" db="EMBL/GenBank/DDBJ databases">
        <title>Transcriptomic and genomic resources for Thalictrum thalictroides and T. hernandezii: Facilitating candidate gene discovery in an emerging model plant lineage.</title>
        <authorList>
            <person name="Arias T."/>
            <person name="Riano-Pachon D.M."/>
            <person name="Di Stilio V.S."/>
        </authorList>
    </citation>
    <scope>NUCLEOTIDE SEQUENCE [LARGE SCALE GENOMIC DNA]</scope>
    <source>
        <strain evidence="4">cv. WT478/WT964</strain>
        <tissue evidence="3">Leaves</tissue>
    </source>
</reference>
<dbReference type="PANTHER" id="PTHR32444">
    <property type="entry name" value="BULB-TYPE LECTIN DOMAIN-CONTAINING PROTEIN"/>
    <property type="match status" value="1"/>
</dbReference>